<dbReference type="AlphaFoldDB" id="A0AB34KU81"/>
<dbReference type="Proteomes" id="UP000803884">
    <property type="component" value="Unassembled WGS sequence"/>
</dbReference>
<gene>
    <name evidence="2" type="ORF">WHR41_04191</name>
</gene>
<dbReference type="RefSeq" id="XP_069229975.1">
    <property type="nucleotide sequence ID" value="XM_069372797.1"/>
</dbReference>
<sequence>MEVRRAAGRSDCLAALRNSQTISTSSRQWRPLAPLAQTYTKRNLSTRAPYNVQPPRNACPLPQGSYRQYATASVAQDHSVSAQGSPSTSDLNAVHLRVQELAASALKPQDGPVPSEQRVLYVLEHLDSIAKGLVDAKTISAASQQKRSGTAASALLGSVNTRQAPSSVTKAALLALISQKAEEMMRHPNIFITPAILAQYAELQTLLHQPSSFPDIFSLYANKSIPTASSNSVSFSPATPDKINTAIDPKTANTALSAAITAHDLPLAIDIIDTSFCTPSFRKAKVLRQALVPIGGLALAPVAAYSLASVFSTWQPTLDPQQATWMAFAGIMTYISAVSMTGYVAITTANDQMDRITWAQGVPLWERWVREEERAAVDRVAGAWGFKSVEKRGEEEGQDWDDLREWVGRRGMVLDKVELMDGME</sequence>
<protein>
    <submittedName>
        <fullName evidence="2">Uncharacterized protein</fullName>
    </submittedName>
</protein>
<proteinExistence type="predicted"/>
<keyword evidence="3" id="KW-1185">Reference proteome</keyword>
<evidence type="ECO:0000313" key="3">
    <source>
        <dbReference type="Proteomes" id="UP000803884"/>
    </source>
</evidence>
<keyword evidence="1" id="KW-0812">Transmembrane</keyword>
<dbReference type="GeneID" id="96005635"/>
<reference evidence="2 3" key="1">
    <citation type="journal article" date="2020" name="Microbiol. Resour. Announc.">
        <title>Draft Genome Sequence of a Cladosporium Species Isolated from the Mesophotic Ascidian Didemnum maculosum.</title>
        <authorList>
            <person name="Gioti A."/>
            <person name="Siaperas R."/>
            <person name="Nikolaivits E."/>
            <person name="Le Goff G."/>
            <person name="Ouazzani J."/>
            <person name="Kotoulas G."/>
            <person name="Topakas E."/>
        </authorList>
    </citation>
    <scope>NUCLEOTIDE SEQUENCE [LARGE SCALE GENOMIC DNA]</scope>
    <source>
        <strain evidence="2 3">TM138-S3</strain>
    </source>
</reference>
<feature type="transmembrane region" description="Helical" evidence="1">
    <location>
        <begin position="290"/>
        <end position="311"/>
    </location>
</feature>
<evidence type="ECO:0000313" key="2">
    <source>
        <dbReference type="EMBL" id="KAL1586870.1"/>
    </source>
</evidence>
<feature type="transmembrane region" description="Helical" evidence="1">
    <location>
        <begin position="323"/>
        <end position="346"/>
    </location>
</feature>
<keyword evidence="1" id="KW-1133">Transmembrane helix</keyword>
<dbReference type="EMBL" id="JAAQHG020000012">
    <property type="protein sequence ID" value="KAL1586870.1"/>
    <property type="molecule type" value="Genomic_DNA"/>
</dbReference>
<keyword evidence="1" id="KW-0472">Membrane</keyword>
<evidence type="ECO:0000256" key="1">
    <source>
        <dbReference type="SAM" id="Phobius"/>
    </source>
</evidence>
<comment type="caution">
    <text evidence="2">The sequence shown here is derived from an EMBL/GenBank/DDBJ whole genome shotgun (WGS) entry which is preliminary data.</text>
</comment>
<organism evidence="2 3">
    <name type="scientific">Cladosporium halotolerans</name>
    <dbReference type="NCBI Taxonomy" id="1052096"/>
    <lineage>
        <taxon>Eukaryota</taxon>
        <taxon>Fungi</taxon>
        <taxon>Dikarya</taxon>
        <taxon>Ascomycota</taxon>
        <taxon>Pezizomycotina</taxon>
        <taxon>Dothideomycetes</taxon>
        <taxon>Dothideomycetidae</taxon>
        <taxon>Cladosporiales</taxon>
        <taxon>Cladosporiaceae</taxon>
        <taxon>Cladosporium</taxon>
    </lineage>
</organism>
<accession>A0AB34KU81</accession>
<name>A0AB34KU81_9PEZI</name>